<protein>
    <recommendedName>
        <fullName evidence="1">Trk system potassium uptake protein TrkA</fullName>
    </recommendedName>
</protein>
<reference evidence="9 10" key="1">
    <citation type="submission" date="2020-08" db="EMBL/GenBank/DDBJ databases">
        <authorList>
            <person name="Ren C."/>
            <person name="Gu Y."/>
            <person name="Xu Y."/>
        </authorList>
    </citation>
    <scope>NUCLEOTIDE SEQUENCE [LARGE SCALE GENOMIC DNA]</scope>
    <source>
        <strain evidence="9 10">LBM18003</strain>
    </source>
</reference>
<evidence type="ECO:0000256" key="6">
    <source>
        <dbReference type="ARBA" id="ARBA00023065"/>
    </source>
</evidence>
<evidence type="ECO:0000256" key="3">
    <source>
        <dbReference type="ARBA" id="ARBA00022538"/>
    </source>
</evidence>
<name>A0A7G9WDW0_9FIRM</name>
<dbReference type="Pfam" id="PF02080">
    <property type="entry name" value="TrkA_C"/>
    <property type="match status" value="1"/>
</dbReference>
<dbReference type="InterPro" id="IPR050721">
    <property type="entry name" value="Trk_Ktr_HKT_K-transport"/>
</dbReference>
<keyword evidence="3" id="KW-0633">Potassium transport</keyword>
<dbReference type="InterPro" id="IPR006037">
    <property type="entry name" value="RCK_C"/>
</dbReference>
<dbReference type="PROSITE" id="PS51202">
    <property type="entry name" value="RCK_C"/>
    <property type="match status" value="1"/>
</dbReference>
<gene>
    <name evidence="9" type="ORF">H6X83_07770</name>
</gene>
<feature type="domain" description="RCK C-terminal" evidence="8">
    <location>
        <begin position="139"/>
        <end position="220"/>
    </location>
</feature>
<dbReference type="InterPro" id="IPR036291">
    <property type="entry name" value="NAD(P)-bd_dom_sf"/>
</dbReference>
<keyword evidence="6" id="KW-0406">Ion transport</keyword>
<dbReference type="PROSITE" id="PS51201">
    <property type="entry name" value="RCK_N"/>
    <property type="match status" value="1"/>
</dbReference>
<accession>A0A7G9WDW0</accession>
<dbReference type="Gene3D" id="3.30.70.1450">
    <property type="entry name" value="Regulator of K+ conductance, C-terminal domain"/>
    <property type="match status" value="1"/>
</dbReference>
<dbReference type="Proteomes" id="UP000516046">
    <property type="component" value="Chromosome"/>
</dbReference>
<evidence type="ECO:0000256" key="1">
    <source>
        <dbReference type="ARBA" id="ARBA00017378"/>
    </source>
</evidence>
<evidence type="ECO:0000256" key="4">
    <source>
        <dbReference type="ARBA" id="ARBA00022958"/>
    </source>
</evidence>
<keyword evidence="2" id="KW-0813">Transport</keyword>
<dbReference type="InterPro" id="IPR003148">
    <property type="entry name" value="RCK_N"/>
</dbReference>
<dbReference type="InterPro" id="IPR036721">
    <property type="entry name" value="RCK_C_sf"/>
</dbReference>
<evidence type="ECO:0000313" key="10">
    <source>
        <dbReference type="Proteomes" id="UP000516046"/>
    </source>
</evidence>
<dbReference type="RefSeq" id="WP_212505939.1">
    <property type="nucleotide sequence ID" value="NZ_CP060696.1"/>
</dbReference>
<evidence type="ECO:0000313" key="9">
    <source>
        <dbReference type="EMBL" id="QNO16872.1"/>
    </source>
</evidence>
<keyword evidence="4" id="KW-0630">Potassium</keyword>
<feature type="domain" description="RCK N-terminal" evidence="7">
    <location>
        <begin position="1"/>
        <end position="119"/>
    </location>
</feature>
<evidence type="ECO:0000256" key="5">
    <source>
        <dbReference type="ARBA" id="ARBA00023027"/>
    </source>
</evidence>
<proteinExistence type="predicted"/>
<keyword evidence="5" id="KW-0520">NAD</keyword>
<dbReference type="Gene3D" id="3.40.50.720">
    <property type="entry name" value="NAD(P)-binding Rossmann-like Domain"/>
    <property type="match status" value="1"/>
</dbReference>
<dbReference type="KEGG" id="caml:H6X83_07770"/>
<dbReference type="PANTHER" id="PTHR43833">
    <property type="entry name" value="POTASSIUM CHANNEL PROTEIN 2-RELATED-RELATED"/>
    <property type="match status" value="1"/>
</dbReference>
<sequence>MNVIIVGGGYTGVYLAKLLLDNHCSVKVIENRNKVFQKLQQDLPEEYIVKGSGTDPSVLESVGIAAADVFVSITDKDEINLVASTIAKFEFGVPRVIARINNPKNSWLFTSSMGVDIGVNQADLMAHLIIEGIDMKNMMTLLKINRGKASIIQFHVGSQSKAAGKRIRELDIPNTAIIISIFRGKENFIPRGDTVINDGDDVLALADEKAQTVINELFNF</sequence>
<evidence type="ECO:0000256" key="2">
    <source>
        <dbReference type="ARBA" id="ARBA00022448"/>
    </source>
</evidence>
<evidence type="ECO:0000259" key="8">
    <source>
        <dbReference type="PROSITE" id="PS51202"/>
    </source>
</evidence>
<dbReference type="SUPFAM" id="SSF116726">
    <property type="entry name" value="TrkA C-terminal domain-like"/>
    <property type="match status" value="1"/>
</dbReference>
<dbReference type="AlphaFoldDB" id="A0A7G9WDW0"/>
<dbReference type="GO" id="GO:0015079">
    <property type="term" value="F:potassium ion transmembrane transporter activity"/>
    <property type="evidence" value="ECO:0007669"/>
    <property type="project" value="InterPro"/>
</dbReference>
<dbReference type="PANTHER" id="PTHR43833:SF5">
    <property type="entry name" value="TRK SYSTEM POTASSIUM UPTAKE PROTEIN TRKA"/>
    <property type="match status" value="1"/>
</dbReference>
<keyword evidence="10" id="KW-1185">Reference proteome</keyword>
<dbReference type="InterPro" id="IPR006036">
    <property type="entry name" value="K_uptake_TrkA"/>
</dbReference>
<organism evidence="9 10">
    <name type="scientific">Caproicibacterium amylolyticum</name>
    <dbReference type="NCBI Taxonomy" id="2766537"/>
    <lineage>
        <taxon>Bacteria</taxon>
        <taxon>Bacillati</taxon>
        <taxon>Bacillota</taxon>
        <taxon>Clostridia</taxon>
        <taxon>Eubacteriales</taxon>
        <taxon>Oscillospiraceae</taxon>
        <taxon>Caproicibacterium</taxon>
    </lineage>
</organism>
<dbReference type="GO" id="GO:0005886">
    <property type="term" value="C:plasma membrane"/>
    <property type="evidence" value="ECO:0007669"/>
    <property type="project" value="InterPro"/>
</dbReference>
<dbReference type="EMBL" id="CP060696">
    <property type="protein sequence ID" value="QNO16872.1"/>
    <property type="molecule type" value="Genomic_DNA"/>
</dbReference>
<dbReference type="Pfam" id="PF02254">
    <property type="entry name" value="TrkA_N"/>
    <property type="match status" value="1"/>
</dbReference>
<evidence type="ECO:0000259" key="7">
    <source>
        <dbReference type="PROSITE" id="PS51201"/>
    </source>
</evidence>
<dbReference type="PRINTS" id="PR00335">
    <property type="entry name" value="KUPTAKETRKA"/>
</dbReference>
<dbReference type="SUPFAM" id="SSF51735">
    <property type="entry name" value="NAD(P)-binding Rossmann-fold domains"/>
    <property type="match status" value="1"/>
</dbReference>